<organism evidence="5 6">
    <name type="scientific">Microbulbifer aestuariivivens</name>
    <dbReference type="NCBI Taxonomy" id="1908308"/>
    <lineage>
        <taxon>Bacteria</taxon>
        <taxon>Pseudomonadati</taxon>
        <taxon>Pseudomonadota</taxon>
        <taxon>Gammaproteobacteria</taxon>
        <taxon>Cellvibrionales</taxon>
        <taxon>Microbulbiferaceae</taxon>
        <taxon>Microbulbifer</taxon>
    </lineage>
</organism>
<evidence type="ECO:0000313" key="5">
    <source>
        <dbReference type="EMBL" id="GAA5526044.1"/>
    </source>
</evidence>
<reference evidence="5 6" key="1">
    <citation type="submission" date="2024-02" db="EMBL/GenBank/DDBJ databases">
        <title>Microbulbifer aestuariivivens NBRC 112533.</title>
        <authorList>
            <person name="Ichikawa N."/>
            <person name="Katano-Makiyama Y."/>
            <person name="Hidaka K."/>
        </authorList>
    </citation>
    <scope>NUCLEOTIDE SEQUENCE [LARGE SCALE GENOMIC DNA]</scope>
    <source>
        <strain evidence="5 6">NBRC 112533</strain>
    </source>
</reference>
<dbReference type="Gene3D" id="1.10.890.10">
    <property type="entry name" value="HNS-dependent expression A"/>
    <property type="match status" value="1"/>
</dbReference>
<feature type="signal peptide" evidence="4">
    <location>
        <begin position="1"/>
        <end position="23"/>
    </location>
</feature>
<name>A0ABP9WSL6_9GAMM</name>
<dbReference type="NCBIfam" id="NF007576">
    <property type="entry name" value="PRK10208.1"/>
    <property type="match status" value="1"/>
</dbReference>
<keyword evidence="6" id="KW-1185">Reference proteome</keyword>
<dbReference type="EMBL" id="BAABRT010000025">
    <property type="protein sequence ID" value="GAA5526044.1"/>
    <property type="molecule type" value="Genomic_DNA"/>
</dbReference>
<dbReference type="RefSeq" id="WP_345552191.1">
    <property type="nucleotide sequence ID" value="NZ_BAABRT010000025.1"/>
</dbReference>
<sequence length="105" mass="11855">MNSKYFILPAAIISLSASLNLYADNHKSPETWTCADFLALDEQYQPNAVFWATAYSKDGKPLDSMFDVDATETVTPMLTTACEEDPGASFWDKLKDEWHKVKKDL</sequence>
<evidence type="ECO:0000313" key="6">
    <source>
        <dbReference type="Proteomes" id="UP001408594"/>
    </source>
</evidence>
<accession>A0ABP9WSL6</accession>
<dbReference type="Proteomes" id="UP001408594">
    <property type="component" value="Unassembled WGS sequence"/>
</dbReference>
<evidence type="ECO:0000256" key="1">
    <source>
        <dbReference type="ARBA" id="ARBA00022729"/>
    </source>
</evidence>
<keyword evidence="2" id="KW-0574">Periplasm</keyword>
<evidence type="ECO:0000256" key="3">
    <source>
        <dbReference type="ARBA" id="ARBA00023186"/>
    </source>
</evidence>
<keyword evidence="3" id="KW-0143">Chaperone</keyword>
<gene>
    <name evidence="5" type="primary">hdeA_2</name>
    <name evidence="5" type="ORF">Maes01_02633</name>
</gene>
<dbReference type="InterPro" id="IPR010486">
    <property type="entry name" value="HNS-dep_expression_A/B"/>
</dbReference>
<dbReference type="InterPro" id="IPR038303">
    <property type="entry name" value="HdeA/HdeB_sf"/>
</dbReference>
<dbReference type="SUPFAM" id="SSF47752">
    <property type="entry name" value="Protein HNS-dependent expression A, HdeA"/>
    <property type="match status" value="1"/>
</dbReference>
<feature type="chain" id="PRO_5045786000" evidence="4">
    <location>
        <begin position="24"/>
        <end position="105"/>
    </location>
</feature>
<comment type="caution">
    <text evidence="5">The sequence shown here is derived from an EMBL/GenBank/DDBJ whole genome shotgun (WGS) entry which is preliminary data.</text>
</comment>
<evidence type="ECO:0000256" key="2">
    <source>
        <dbReference type="ARBA" id="ARBA00022764"/>
    </source>
</evidence>
<keyword evidence="1 4" id="KW-0732">Signal</keyword>
<evidence type="ECO:0000256" key="4">
    <source>
        <dbReference type="SAM" id="SignalP"/>
    </source>
</evidence>
<dbReference type="Pfam" id="PF06411">
    <property type="entry name" value="HdeA"/>
    <property type="match status" value="1"/>
</dbReference>
<protein>
    <submittedName>
        <fullName evidence="5">Acid stress chaperone HdeA</fullName>
    </submittedName>
</protein>
<proteinExistence type="predicted"/>
<dbReference type="InterPro" id="IPR036831">
    <property type="entry name" value="HdeA_sf"/>
</dbReference>